<keyword evidence="1" id="KW-0223">Dioxygenase</keyword>
<gene>
    <name evidence="1" type="primary">kanJ-1</name>
    <name evidence="1" type="ORF">C8035_v003320</name>
</gene>
<evidence type="ECO:0000313" key="2">
    <source>
        <dbReference type="Proteomes" id="UP000295083"/>
    </source>
</evidence>
<name>A0A4R8QKD4_9PEZI</name>
<dbReference type="InterPro" id="IPR008775">
    <property type="entry name" value="Phytyl_CoA_dOase-like"/>
</dbReference>
<dbReference type="EMBL" id="QAPG01000010">
    <property type="protein sequence ID" value="TDZ39447.1"/>
    <property type="molecule type" value="Genomic_DNA"/>
</dbReference>
<dbReference type="SUPFAM" id="SSF51197">
    <property type="entry name" value="Clavaminate synthase-like"/>
    <property type="match status" value="1"/>
</dbReference>
<dbReference type="PANTHER" id="PTHR37563:SF2">
    <property type="entry name" value="PHYTANOYL-COA DIOXYGENASE FAMILY PROTEIN (AFU_ORTHOLOGUE AFUA_2G03330)"/>
    <property type="match status" value="1"/>
</dbReference>
<reference evidence="1 2" key="1">
    <citation type="submission" date="2018-11" db="EMBL/GenBank/DDBJ databases">
        <title>Genome sequence and assembly of Colletotrichum spinosum.</title>
        <authorList>
            <person name="Gan P."/>
            <person name="Shirasu K."/>
        </authorList>
    </citation>
    <scope>NUCLEOTIDE SEQUENCE [LARGE SCALE GENOMIC DNA]</scope>
    <source>
        <strain evidence="1 2">CBS 515.97</strain>
    </source>
</reference>
<dbReference type="Pfam" id="PF05721">
    <property type="entry name" value="PhyH"/>
    <property type="match status" value="1"/>
</dbReference>
<keyword evidence="2" id="KW-1185">Reference proteome</keyword>
<dbReference type="Gene3D" id="2.60.120.620">
    <property type="entry name" value="q2cbj1_9rhob like domain"/>
    <property type="match status" value="1"/>
</dbReference>
<dbReference type="InterPro" id="IPR051961">
    <property type="entry name" value="Fungal_Metabolite_Diox"/>
</dbReference>
<comment type="caution">
    <text evidence="1">The sequence shown here is derived from an EMBL/GenBank/DDBJ whole genome shotgun (WGS) entry which is preliminary data.</text>
</comment>
<dbReference type="Proteomes" id="UP000295083">
    <property type="component" value="Unassembled WGS sequence"/>
</dbReference>
<proteinExistence type="predicted"/>
<accession>A0A4R8QKD4</accession>
<sequence>MGPLPSPSCSEKSLTFVPEARQPAAVSIPKRDLLHGTTSLETVQECLEAFHRDGVVVIEDAVSHKSLDHLYTQMRKDADVLLSTDRPHFNHDKSARNLSQPLPVAPEFLHEDVWANPHAVAVLEHILGPRPQLAFAGANTALPNGTGRQAVHSDAYFRHLDFTFGVEVNIFLSGASQDNGVTEVWPGTHVGFNYDDQVPGTRGWIKKPALEARVLAHGPPVQPTVRKGGLVLRDLRTWHAGMPNRTADPRIMVGFVYFPSWYRTPMRLTFPGEARRTLRSWRHVDATTTAEFVDSGVDHLTLPFSMNLTQEEDGALGRSSKKKRRLFEKPAVTEDNFWAPAVEVS</sequence>
<keyword evidence="1" id="KW-0560">Oxidoreductase</keyword>
<evidence type="ECO:0000313" key="1">
    <source>
        <dbReference type="EMBL" id="TDZ39447.1"/>
    </source>
</evidence>
<dbReference type="PANTHER" id="PTHR37563">
    <property type="entry name" value="PHYTANOYL-COA DIOXYGENASE FAMILY PROTEIN (AFU_ORTHOLOGUE AFUA_2G03330)"/>
    <property type="match status" value="1"/>
</dbReference>
<organism evidence="1 2">
    <name type="scientific">Colletotrichum spinosum</name>
    <dbReference type="NCBI Taxonomy" id="1347390"/>
    <lineage>
        <taxon>Eukaryota</taxon>
        <taxon>Fungi</taxon>
        <taxon>Dikarya</taxon>
        <taxon>Ascomycota</taxon>
        <taxon>Pezizomycotina</taxon>
        <taxon>Sordariomycetes</taxon>
        <taxon>Hypocreomycetidae</taxon>
        <taxon>Glomerellales</taxon>
        <taxon>Glomerellaceae</taxon>
        <taxon>Colletotrichum</taxon>
        <taxon>Colletotrichum orbiculare species complex</taxon>
    </lineage>
</organism>
<dbReference type="AlphaFoldDB" id="A0A4R8QKD4"/>
<protein>
    <submittedName>
        <fullName evidence="1">Kanamycin B dioxygenase</fullName>
    </submittedName>
</protein>
<dbReference type="GO" id="GO:0051213">
    <property type="term" value="F:dioxygenase activity"/>
    <property type="evidence" value="ECO:0007669"/>
    <property type="project" value="UniProtKB-KW"/>
</dbReference>